<evidence type="ECO:0000256" key="1">
    <source>
        <dbReference type="SAM" id="MobiDB-lite"/>
    </source>
</evidence>
<dbReference type="PANTHER" id="PTHR22028">
    <property type="entry name" value="SFI1 SPINDLE BODY DOMAIN-CONTAINING PROTEIN-RELATED"/>
    <property type="match status" value="1"/>
</dbReference>
<dbReference type="Ensembl" id="ENSPPAT00000050280.1">
    <property type="protein sequence ID" value="ENSPPAP00000027440.1"/>
    <property type="gene ID" value="ENSPPAG00000036718.1"/>
</dbReference>
<name>A0A2R9BLA7_PANPA</name>
<protein>
    <submittedName>
        <fullName evidence="2">SFI1 centrin binding protein</fullName>
    </submittedName>
</protein>
<gene>
    <name evidence="2" type="primary">SFI1</name>
</gene>
<dbReference type="EMBL" id="AJFE02073848">
    <property type="status" value="NOT_ANNOTATED_CDS"/>
    <property type="molecule type" value="Genomic_DNA"/>
</dbReference>
<dbReference type="InterPro" id="IPR052270">
    <property type="entry name" value="CACF_protein"/>
</dbReference>
<sequence length="389" mass="46753">MKNLLTEKCISSHNFHQKVIKQRMEKKVDSRYFKDGAVKKPYSAKTLSNKKSSASFGIRRELPSTSHLVQYRGTHTCTRQGRLRELRIRCVARKFLYLWIRMTFGRVFPSKARFYYEQRLLRKVFEEWKEEWWVFQHEWKLCVRADCHYRYYLYNLMFQTWKTYVRQQQEMRNKYIRAEVHDAKQKMRQAWKSWLIYVVVRRTKLQMQTTALEFRQRIILRVWWSTWRQRLGQVRVSRALHASALKHRALSLQVQAWSQWREQLLYVQKEKQKVVSAVKHHQHWQKRRFLKAWLEYLQVRRVKRQQDAATGQSGWSFPAESPACCLPHMEQTLAMVPPGKCPQCKSNTFPQGDIREASIFSLEAEDVSASRKPPGRENGHPSRRATASV</sequence>
<dbReference type="Proteomes" id="UP000240080">
    <property type="component" value="Chromosome 22"/>
</dbReference>
<dbReference type="EMBL" id="AJFE02073840">
    <property type="status" value="NOT_ANNOTATED_CDS"/>
    <property type="molecule type" value="Genomic_DNA"/>
</dbReference>
<organism evidence="2 3">
    <name type="scientific">Pan paniscus</name>
    <name type="common">Pygmy chimpanzee</name>
    <name type="synonym">Bonobo</name>
    <dbReference type="NCBI Taxonomy" id="9597"/>
    <lineage>
        <taxon>Eukaryota</taxon>
        <taxon>Metazoa</taxon>
        <taxon>Chordata</taxon>
        <taxon>Craniata</taxon>
        <taxon>Vertebrata</taxon>
        <taxon>Euteleostomi</taxon>
        <taxon>Mammalia</taxon>
        <taxon>Eutheria</taxon>
        <taxon>Euarchontoglires</taxon>
        <taxon>Primates</taxon>
        <taxon>Haplorrhini</taxon>
        <taxon>Catarrhini</taxon>
        <taxon>Hominidae</taxon>
        <taxon>Pan</taxon>
    </lineage>
</organism>
<dbReference type="EMBL" id="AJFE02073843">
    <property type="status" value="NOT_ANNOTATED_CDS"/>
    <property type="molecule type" value="Genomic_DNA"/>
</dbReference>
<reference evidence="2 3" key="1">
    <citation type="journal article" date="2012" name="Nature">
        <title>The bonobo genome compared with the chimpanzee and human genomes.</title>
        <authorList>
            <person name="Prufer K."/>
            <person name="Munch K."/>
            <person name="Hellmann I."/>
            <person name="Akagi K."/>
            <person name="Miller J.R."/>
            <person name="Walenz B."/>
            <person name="Koren S."/>
            <person name="Sutton G."/>
            <person name="Kodira C."/>
            <person name="Winer R."/>
            <person name="Knight J.R."/>
            <person name="Mullikin J.C."/>
            <person name="Meader S.J."/>
            <person name="Ponting C.P."/>
            <person name="Lunter G."/>
            <person name="Higashino S."/>
            <person name="Hobolth A."/>
            <person name="Dutheil J."/>
            <person name="Karakoc E."/>
            <person name="Alkan C."/>
            <person name="Sajjadian S."/>
            <person name="Catacchio C.R."/>
            <person name="Ventura M."/>
            <person name="Marques-Bonet T."/>
            <person name="Eichler E.E."/>
            <person name="Andre C."/>
            <person name="Atencia R."/>
            <person name="Mugisha L."/>
            <person name="Junhold J."/>
            <person name="Patterson N."/>
            <person name="Siebauer M."/>
            <person name="Good J.M."/>
            <person name="Fischer A."/>
            <person name="Ptak S.E."/>
            <person name="Lachmann M."/>
            <person name="Symer D.E."/>
            <person name="Mailund T."/>
            <person name="Schierup M.H."/>
            <person name="Andres A.M."/>
            <person name="Kelso J."/>
            <person name="Paabo S."/>
        </authorList>
    </citation>
    <scope>NUCLEOTIDE SEQUENCE [LARGE SCALE GENOMIC DNA]</scope>
</reference>
<keyword evidence="3" id="KW-1185">Reference proteome</keyword>
<evidence type="ECO:0000313" key="3">
    <source>
        <dbReference type="Proteomes" id="UP000240080"/>
    </source>
</evidence>
<reference evidence="2" key="2">
    <citation type="submission" date="2025-08" db="UniProtKB">
        <authorList>
            <consortium name="Ensembl"/>
        </authorList>
    </citation>
    <scope>IDENTIFICATION</scope>
</reference>
<dbReference type="EMBL" id="AJFE02073847">
    <property type="status" value="NOT_ANNOTATED_CDS"/>
    <property type="molecule type" value="Genomic_DNA"/>
</dbReference>
<feature type="region of interest" description="Disordered" evidence="1">
    <location>
        <begin position="365"/>
        <end position="389"/>
    </location>
</feature>
<dbReference type="EMBL" id="AJFE02073845">
    <property type="status" value="NOT_ANNOTATED_CDS"/>
    <property type="molecule type" value="Genomic_DNA"/>
</dbReference>
<dbReference type="PANTHER" id="PTHR22028:SF4">
    <property type="entry name" value="PROTEIN SFI1 HOMOLOG"/>
    <property type="match status" value="1"/>
</dbReference>
<dbReference type="GO" id="GO:0019902">
    <property type="term" value="F:phosphatase binding"/>
    <property type="evidence" value="ECO:0007669"/>
    <property type="project" value="TreeGrafter"/>
</dbReference>
<dbReference type="EMBL" id="AJFE02073849">
    <property type="status" value="NOT_ANNOTATED_CDS"/>
    <property type="molecule type" value="Genomic_DNA"/>
</dbReference>
<dbReference type="EMBL" id="AJFE02073846">
    <property type="status" value="NOT_ANNOTATED_CDS"/>
    <property type="molecule type" value="Genomic_DNA"/>
</dbReference>
<reference evidence="2" key="3">
    <citation type="submission" date="2025-09" db="UniProtKB">
        <authorList>
            <consortium name="Ensembl"/>
        </authorList>
    </citation>
    <scope>IDENTIFICATION</scope>
</reference>
<dbReference type="GeneTree" id="ENSGT00940000154110"/>
<dbReference type="EMBL" id="AJFE02073841">
    <property type="status" value="NOT_ANNOTATED_CDS"/>
    <property type="molecule type" value="Genomic_DNA"/>
</dbReference>
<dbReference type="EMBL" id="AJFE02073842">
    <property type="status" value="NOT_ANNOTATED_CDS"/>
    <property type="molecule type" value="Genomic_DNA"/>
</dbReference>
<accession>A0A2R9BLA7</accession>
<dbReference type="AlphaFoldDB" id="A0A2R9BLA7"/>
<dbReference type="Bgee" id="ENSPPAG00000036718">
    <property type="expression patterns" value="Expressed in cerebellum and 6 other cell types or tissues"/>
</dbReference>
<dbReference type="EMBL" id="AJFE02073844">
    <property type="status" value="NOT_ANNOTATED_CDS"/>
    <property type="molecule type" value="Genomic_DNA"/>
</dbReference>
<proteinExistence type="predicted"/>
<evidence type="ECO:0000313" key="2">
    <source>
        <dbReference type="Ensembl" id="ENSPPAP00000027440.1"/>
    </source>
</evidence>